<dbReference type="InterPro" id="IPR003841">
    <property type="entry name" value="Na/Pi_transpt"/>
</dbReference>
<name>A0A382AGM0_9ZZZZ</name>
<feature type="transmembrane region" description="Helical" evidence="6">
    <location>
        <begin position="210"/>
        <end position="231"/>
    </location>
</feature>
<accession>A0A382AGM0</accession>
<gene>
    <name evidence="7" type="ORF">METZ01_LOCUS153126</name>
</gene>
<evidence type="ECO:0008006" key="8">
    <source>
        <dbReference type="Google" id="ProtNLM"/>
    </source>
</evidence>
<evidence type="ECO:0000256" key="1">
    <source>
        <dbReference type="ARBA" id="ARBA00004651"/>
    </source>
</evidence>
<organism evidence="7">
    <name type="scientific">marine metagenome</name>
    <dbReference type="NCBI Taxonomy" id="408172"/>
    <lineage>
        <taxon>unclassified sequences</taxon>
        <taxon>metagenomes</taxon>
        <taxon>ecological metagenomes</taxon>
    </lineage>
</organism>
<sequence length="382" mass="41371">MLTACNKLGGLIRTFICLNKNLLVFLKVAGVVLSLYLFLVGINGLSAGIKYLGGDFAEKMLSTTSNPFIALFIGILSTTIFQSSSTTTSLIVGMVSSGALNLGGAIPMIMGANIGTTVTNIIVSIGHINRGNEFKRAFSAATVHDFFNVFAVILLLPIEIAFGLLEKTASGLGSLLFGTVSVSNEFNSPIKAGIKWGVHQIENLCFENNIVLIILSVLLTFAMLYSIVKLLRSLVLDNVQQFFDQYIFKTAFRGILFGMLLTIMVQSSSITTSTIVPLAGAGVLTLRQVYPFTLGANIGTTITAILAALTLNVTALVAAFAHLFFNLYGILIIYVNPLFRDIPIKLANWISEVAIKNKFIPLIYLVCFFFLLPFLIILIGRQ</sequence>
<feature type="transmembrane region" description="Helical" evidence="6">
    <location>
        <begin position="146"/>
        <end position="165"/>
    </location>
</feature>
<evidence type="ECO:0000256" key="3">
    <source>
        <dbReference type="ARBA" id="ARBA00022692"/>
    </source>
</evidence>
<feature type="transmembrane region" description="Helical" evidence="6">
    <location>
        <begin position="359"/>
        <end position="379"/>
    </location>
</feature>
<feature type="transmembrane region" description="Helical" evidence="6">
    <location>
        <begin position="316"/>
        <end position="339"/>
    </location>
</feature>
<keyword evidence="3 6" id="KW-0812">Transmembrane</keyword>
<evidence type="ECO:0000256" key="4">
    <source>
        <dbReference type="ARBA" id="ARBA00022989"/>
    </source>
</evidence>
<dbReference type="PANTHER" id="PTHR10010">
    <property type="entry name" value="SOLUTE CARRIER FAMILY 34 SODIUM PHOSPHATE , MEMBER 2-RELATED"/>
    <property type="match status" value="1"/>
</dbReference>
<dbReference type="GO" id="GO:0044341">
    <property type="term" value="P:sodium-dependent phosphate transport"/>
    <property type="evidence" value="ECO:0007669"/>
    <property type="project" value="InterPro"/>
</dbReference>
<dbReference type="NCBIfam" id="NF037997">
    <property type="entry name" value="Na_Pi_symport"/>
    <property type="match status" value="2"/>
</dbReference>
<feature type="transmembrane region" description="Helical" evidence="6">
    <location>
        <begin position="104"/>
        <end position="125"/>
    </location>
</feature>
<keyword evidence="4 6" id="KW-1133">Transmembrane helix</keyword>
<dbReference type="EMBL" id="UINC01025174">
    <property type="protein sequence ID" value="SVB00272.1"/>
    <property type="molecule type" value="Genomic_DNA"/>
</dbReference>
<feature type="transmembrane region" description="Helical" evidence="6">
    <location>
        <begin position="251"/>
        <end position="269"/>
    </location>
</feature>
<evidence type="ECO:0000256" key="5">
    <source>
        <dbReference type="ARBA" id="ARBA00023136"/>
    </source>
</evidence>
<dbReference type="GO" id="GO:0005436">
    <property type="term" value="F:sodium:phosphate symporter activity"/>
    <property type="evidence" value="ECO:0007669"/>
    <property type="project" value="InterPro"/>
</dbReference>
<dbReference type="GO" id="GO:0005886">
    <property type="term" value="C:plasma membrane"/>
    <property type="evidence" value="ECO:0007669"/>
    <property type="project" value="UniProtKB-SubCell"/>
</dbReference>
<proteinExistence type="predicted"/>
<evidence type="ECO:0000256" key="2">
    <source>
        <dbReference type="ARBA" id="ARBA00022475"/>
    </source>
</evidence>
<feature type="transmembrane region" description="Helical" evidence="6">
    <location>
        <begin position="289"/>
        <end position="309"/>
    </location>
</feature>
<dbReference type="PANTHER" id="PTHR10010:SF46">
    <property type="entry name" value="SODIUM-DEPENDENT PHOSPHATE TRANSPORT PROTEIN 2B"/>
    <property type="match status" value="1"/>
</dbReference>
<keyword evidence="2" id="KW-1003">Cell membrane</keyword>
<dbReference type="Pfam" id="PF02690">
    <property type="entry name" value="Na_Pi_cotrans"/>
    <property type="match status" value="2"/>
</dbReference>
<evidence type="ECO:0000313" key="7">
    <source>
        <dbReference type="EMBL" id="SVB00272.1"/>
    </source>
</evidence>
<keyword evidence="5 6" id="KW-0472">Membrane</keyword>
<feature type="transmembrane region" description="Helical" evidence="6">
    <location>
        <begin position="24"/>
        <end position="47"/>
    </location>
</feature>
<evidence type="ECO:0000256" key="6">
    <source>
        <dbReference type="SAM" id="Phobius"/>
    </source>
</evidence>
<comment type="subcellular location">
    <subcellularLocation>
        <location evidence="1">Cell membrane</location>
        <topology evidence="1">Multi-pass membrane protein</topology>
    </subcellularLocation>
</comment>
<protein>
    <recommendedName>
        <fullName evidence="8">PhoU domain-containing protein</fullName>
    </recommendedName>
</protein>
<dbReference type="AlphaFoldDB" id="A0A382AGM0"/>
<reference evidence="7" key="1">
    <citation type="submission" date="2018-05" db="EMBL/GenBank/DDBJ databases">
        <authorList>
            <person name="Lanie J.A."/>
            <person name="Ng W.-L."/>
            <person name="Kazmierczak K.M."/>
            <person name="Andrzejewski T.M."/>
            <person name="Davidsen T.M."/>
            <person name="Wayne K.J."/>
            <person name="Tettelin H."/>
            <person name="Glass J.I."/>
            <person name="Rusch D."/>
            <person name="Podicherti R."/>
            <person name="Tsui H.-C.T."/>
            <person name="Winkler M.E."/>
        </authorList>
    </citation>
    <scope>NUCLEOTIDE SEQUENCE</scope>
</reference>